<dbReference type="Gene3D" id="3.40.50.1910">
    <property type="match status" value="1"/>
</dbReference>
<dbReference type="GeneID" id="101851617"/>
<evidence type="ECO:0000256" key="1">
    <source>
        <dbReference type="ARBA" id="ARBA00009884"/>
    </source>
</evidence>
<dbReference type="RefSeq" id="XP_005111563.1">
    <property type="nucleotide sequence ID" value="XM_005111506.3"/>
</dbReference>
<name>A0ABM0K8T9_APLCA</name>
<reference evidence="3" key="1">
    <citation type="submission" date="2025-08" db="UniProtKB">
        <authorList>
            <consortium name="RefSeq"/>
        </authorList>
    </citation>
    <scope>IDENTIFICATION</scope>
</reference>
<organism evidence="2 3">
    <name type="scientific">Aplysia californica</name>
    <name type="common">California sea hare</name>
    <dbReference type="NCBI Taxonomy" id="6500"/>
    <lineage>
        <taxon>Eukaryota</taxon>
        <taxon>Metazoa</taxon>
        <taxon>Spiralia</taxon>
        <taxon>Lophotrochozoa</taxon>
        <taxon>Mollusca</taxon>
        <taxon>Gastropoda</taxon>
        <taxon>Heterobranchia</taxon>
        <taxon>Euthyneura</taxon>
        <taxon>Tectipleura</taxon>
        <taxon>Aplysiida</taxon>
        <taxon>Aplysioidea</taxon>
        <taxon>Aplysiidae</taxon>
        <taxon>Aplysia</taxon>
    </lineage>
</organism>
<evidence type="ECO:0000313" key="3">
    <source>
        <dbReference type="RefSeq" id="XP_005111563.1"/>
    </source>
</evidence>
<gene>
    <name evidence="3" type="primary">LOC101851617</name>
</gene>
<protein>
    <submittedName>
        <fullName evidence="3">Sec1 family domain-containing protein 2 isoform X2</fullName>
    </submittedName>
</protein>
<proteinExistence type="inferred from homology"/>
<dbReference type="InterPro" id="IPR027482">
    <property type="entry name" value="Sec1-like_dom2"/>
</dbReference>
<comment type="similarity">
    <text evidence="1">Belongs to the STXBP/unc-18/SEC1 family.</text>
</comment>
<dbReference type="PANTHER" id="PTHR11679">
    <property type="entry name" value="VESICLE PROTEIN SORTING-ASSOCIATED"/>
    <property type="match status" value="1"/>
</dbReference>
<dbReference type="Proteomes" id="UP000694888">
    <property type="component" value="Unplaced"/>
</dbReference>
<keyword evidence="2" id="KW-1185">Reference proteome</keyword>
<accession>A0ABM0K8T9</accession>
<sequence length="675" mass="74033">MQTTLWQENQTIWQSFMSKVNHAIVYLDTGMAELLHWSGGIGLLLAAGADDVREFSSFEGASENHQKGVFVVSSPLLGVTEEIIRDVVTQSRFQYVVVMTTVSPLLHVDSAAQDTEGDGVFEEFEEKVLEWMGNMNYTAEVVHLPLFSAVVCQELFLAPTFSSLFPLTAADVNQISYQYNATRHGKDSKSIQSLEDVECSNLPEALQQQIKMLSSGLHALLQVLDVREDIYSVGHTSRLIATELESYPPARSRRKTCQNRASIVLLDRTLDTASALTHQMDTLLDRLMNTLPRLEGHSSDCQVDMSSLCQVDKSSSSVILPGSLASTDSSKLPSHLVPLIHKRQKEALMDVNRKLVETAASEKLPLNLAARPGRVTADQLDSTLALFSGKYPLISKHLDTLQVAAAMCQTLRHPSSGHLDSQVALEKNLVQAVAEEGDATPSGLAVLYRAIVQEAEKPVSERSLSLDDILCLLTFTFSVSDGDCGDEEEAKQMREKLVELIVRDGDDLPPVVRHIVGDKVNESILSDQVESLWEKLQAVGEERSSMQQFRSVLDPGDMMTPAHVRPLLRRVVEAVVDPNKPELVDVECKSGGLKDLLKSGFGFFKSSGKPRPGDAPLLVLFVVGGVTSGEVKQVRDLLEKAKPGLEVLIGSTCLTSQESTLRSLYVNDNVNIDIS</sequence>
<dbReference type="InterPro" id="IPR001619">
    <property type="entry name" value="Sec1-like"/>
</dbReference>
<dbReference type="SUPFAM" id="SSF56815">
    <property type="entry name" value="Sec1/munc18-like (SM) proteins"/>
    <property type="match status" value="1"/>
</dbReference>
<evidence type="ECO:0000313" key="2">
    <source>
        <dbReference type="Proteomes" id="UP000694888"/>
    </source>
</evidence>
<dbReference type="InterPro" id="IPR036045">
    <property type="entry name" value="Sec1-like_sf"/>
</dbReference>